<evidence type="ECO:0000313" key="2">
    <source>
        <dbReference type="Proteomes" id="UP000464468"/>
    </source>
</evidence>
<reference evidence="1 2" key="1">
    <citation type="submission" date="2020-01" db="EMBL/GenBank/DDBJ databases">
        <title>Sphingomonas sp. C33 whole genome sequece.</title>
        <authorList>
            <person name="Park C."/>
        </authorList>
    </citation>
    <scope>NUCLEOTIDE SEQUENCE [LARGE SCALE GENOMIC DNA]</scope>
    <source>
        <strain evidence="1 2">C33</strain>
    </source>
</reference>
<accession>A0A7Z2NYV1</accession>
<gene>
    <name evidence="1" type="ORF">GVO57_11485</name>
</gene>
<protein>
    <submittedName>
        <fullName evidence="1">Uncharacterized protein</fullName>
    </submittedName>
</protein>
<evidence type="ECO:0000313" key="1">
    <source>
        <dbReference type="EMBL" id="QHL91946.1"/>
    </source>
</evidence>
<proteinExistence type="predicted"/>
<keyword evidence="2" id="KW-1185">Reference proteome</keyword>
<dbReference type="AlphaFoldDB" id="A0A7Z2NYV1"/>
<organism evidence="1 2">
    <name type="scientific">Sphingomonas changnyeongensis</name>
    <dbReference type="NCBI Taxonomy" id="2698679"/>
    <lineage>
        <taxon>Bacteria</taxon>
        <taxon>Pseudomonadati</taxon>
        <taxon>Pseudomonadota</taxon>
        <taxon>Alphaproteobacteria</taxon>
        <taxon>Sphingomonadales</taxon>
        <taxon>Sphingomonadaceae</taxon>
        <taxon>Sphingomonas</taxon>
    </lineage>
</organism>
<dbReference type="KEGG" id="schy:GVO57_11485"/>
<name>A0A7Z2NYV1_9SPHN</name>
<dbReference type="EMBL" id="CP047895">
    <property type="protein sequence ID" value="QHL91946.1"/>
    <property type="molecule type" value="Genomic_DNA"/>
</dbReference>
<sequence>MLALEFGWLWRRRRWSAAGALAAVLPGAMFVLGLRAALVGAPWPLIALPLAGALPAHLWDLARREQGRGRVASGVRSG</sequence>
<dbReference type="Proteomes" id="UP000464468">
    <property type="component" value="Chromosome"/>
</dbReference>